<feature type="compositionally biased region" description="Basic and acidic residues" evidence="7">
    <location>
        <begin position="400"/>
        <end position="416"/>
    </location>
</feature>
<organism evidence="8 9">
    <name type="scientific">Patella caerulea</name>
    <name type="common">Rayed Mediterranean limpet</name>
    <dbReference type="NCBI Taxonomy" id="87958"/>
    <lineage>
        <taxon>Eukaryota</taxon>
        <taxon>Metazoa</taxon>
        <taxon>Spiralia</taxon>
        <taxon>Lophotrochozoa</taxon>
        <taxon>Mollusca</taxon>
        <taxon>Gastropoda</taxon>
        <taxon>Patellogastropoda</taxon>
        <taxon>Patelloidea</taxon>
        <taxon>Patellidae</taxon>
        <taxon>Patella</taxon>
    </lineage>
</organism>
<evidence type="ECO:0000256" key="2">
    <source>
        <dbReference type="ARBA" id="ARBA00009316"/>
    </source>
</evidence>
<sequence length="839" mass="97287">MTVENGLRPTSPVHVHVDDDIPVHVHVKKTKSKKSRCNVTQKKKVGSSVGPIYSKSSSTTCQKVKPSSARARSRSPGGGPWVPPPGKTTRGSKLAWQGPTYRLEIPTGQGRDQSNELSTDEEDKVHGQMRSYEKKIDGLMSEVGTLKNEVDLQKALHEIEKRDDLLNSSQRVIDKQDDEIQTYQDELNATEAENRILRQNVDILKGDPDLSRDTDFFTADQEKLMKKLIEVEMDGQAVAQQIRETREVIRRLKDTTQSEKFTKQKDMLLEKLADFEATNRVLRRLLREQHSHEAATLRLGEQRDLLMKKLSDTDRANERMRCELMDRERMMAELHDQIEEQKNEIVSLTNLQGTLESTRGHLQKQLRTKDSDCNRMAVQIRTLESSLAQNTIEMEHLQHLVNTSKERSDKDKEALKKATRAQKQRAERSEDALDKLNAQLSENEAQVNEYKSMLDQNKGRLEKVTKERQQAISENTSLRKRINELENIVDQLEDNNKTKNDDLSVKLSEKAADVASLKIENERLKSSIASIESKFKFAEDDVINLRSNLKQYERLVDEYKDQMHKSRREADDSMVKLEEQQLETGRVQKDSQQELEKVKVRLNQRLKELDPLPELLRSTESKLHEANERLLMYEIKNTENTKLIAELTSKVEHTSDSQSSVRSKLHETQDENRAMISRMDSLERKFREAEDQVRELASTVSKREETIHQNNLRLEEKSRENASLTRQLENALADNRRQNEENRERYNSKERTYQSRIVDLETQISQLRTEIARIKREKEENERKFNSRLYDLKDRLEQCHSTNRSMQNYVHFLKNSYANVFGDTAVGLPPTSPIRSVVP</sequence>
<dbReference type="PANTHER" id="PTHR23162">
    <property type="entry name" value="OUTER DENSE FIBER OF SPERM TAILS 2"/>
    <property type="match status" value="1"/>
</dbReference>
<gene>
    <name evidence="8" type="ORF">SNE40_000055</name>
</gene>
<accession>A0AAN8KBI5</accession>
<evidence type="ECO:0000256" key="6">
    <source>
        <dbReference type="SAM" id="Coils"/>
    </source>
</evidence>
<name>A0AAN8KBI5_PATCE</name>
<feature type="coiled-coil region" evidence="6">
    <location>
        <begin position="129"/>
        <end position="207"/>
    </location>
</feature>
<evidence type="ECO:0000256" key="1">
    <source>
        <dbReference type="ARBA" id="ARBA00004300"/>
    </source>
</evidence>
<evidence type="ECO:0000256" key="3">
    <source>
        <dbReference type="ARBA" id="ARBA00022490"/>
    </source>
</evidence>
<evidence type="ECO:0000313" key="9">
    <source>
        <dbReference type="Proteomes" id="UP001347796"/>
    </source>
</evidence>
<feature type="region of interest" description="Disordered" evidence="7">
    <location>
        <begin position="400"/>
        <end position="431"/>
    </location>
</feature>
<protein>
    <recommendedName>
        <fullName evidence="10">Outer dense fiber protein 2</fullName>
    </recommendedName>
</protein>
<dbReference type="EMBL" id="JAZGQO010000001">
    <property type="protein sequence ID" value="KAK6194419.1"/>
    <property type="molecule type" value="Genomic_DNA"/>
</dbReference>
<evidence type="ECO:0000256" key="4">
    <source>
        <dbReference type="ARBA" id="ARBA00023054"/>
    </source>
</evidence>
<evidence type="ECO:0000313" key="8">
    <source>
        <dbReference type="EMBL" id="KAK6194419.1"/>
    </source>
</evidence>
<feature type="coiled-coil region" evidence="6">
    <location>
        <begin position="665"/>
        <end position="784"/>
    </location>
</feature>
<dbReference type="Proteomes" id="UP001347796">
    <property type="component" value="Unassembled WGS sequence"/>
</dbReference>
<dbReference type="AlphaFoldDB" id="A0AAN8KBI5"/>
<reference evidence="8 9" key="1">
    <citation type="submission" date="2024-01" db="EMBL/GenBank/DDBJ databases">
        <title>The genome of the rayed Mediterranean limpet Patella caerulea (Linnaeus, 1758).</title>
        <authorList>
            <person name="Anh-Thu Weber A."/>
            <person name="Halstead-Nussloch G."/>
        </authorList>
    </citation>
    <scope>NUCLEOTIDE SEQUENCE [LARGE SCALE GENOMIC DNA]</scope>
    <source>
        <strain evidence="8">AATW-2023a</strain>
        <tissue evidence="8">Whole specimen</tissue>
    </source>
</reference>
<comment type="subcellular location">
    <subcellularLocation>
        <location evidence="1">Cytoplasm</location>
        <location evidence="1">Cytoskeleton</location>
        <location evidence="1">Microtubule organizing center</location>
        <location evidence="1">Centrosome</location>
    </subcellularLocation>
</comment>
<evidence type="ECO:0000256" key="5">
    <source>
        <dbReference type="ARBA" id="ARBA00023212"/>
    </source>
</evidence>
<comment type="similarity">
    <text evidence="2">Belongs to the ODF2 family.</text>
</comment>
<evidence type="ECO:0000256" key="7">
    <source>
        <dbReference type="SAM" id="MobiDB-lite"/>
    </source>
</evidence>
<dbReference type="SUPFAM" id="SSF57997">
    <property type="entry name" value="Tropomyosin"/>
    <property type="match status" value="1"/>
</dbReference>
<feature type="compositionally biased region" description="Basic residues" evidence="7">
    <location>
        <begin position="27"/>
        <end position="45"/>
    </location>
</feature>
<feature type="region of interest" description="Disordered" evidence="7">
    <location>
        <begin position="27"/>
        <end position="127"/>
    </location>
</feature>
<dbReference type="InterPro" id="IPR026099">
    <property type="entry name" value="Odf2-rel"/>
</dbReference>
<dbReference type="GO" id="GO:0005813">
    <property type="term" value="C:centrosome"/>
    <property type="evidence" value="ECO:0007669"/>
    <property type="project" value="UniProtKB-SubCell"/>
</dbReference>
<evidence type="ECO:0008006" key="10">
    <source>
        <dbReference type="Google" id="ProtNLM"/>
    </source>
</evidence>
<proteinExistence type="inferred from homology"/>
<dbReference type="GO" id="GO:1902017">
    <property type="term" value="P:regulation of cilium assembly"/>
    <property type="evidence" value="ECO:0007669"/>
    <property type="project" value="TreeGrafter"/>
</dbReference>
<keyword evidence="9" id="KW-1185">Reference proteome</keyword>
<keyword evidence="4 6" id="KW-0175">Coiled coil</keyword>
<keyword evidence="5" id="KW-0206">Cytoskeleton</keyword>
<feature type="coiled-coil region" evidence="6">
    <location>
        <begin position="324"/>
        <end position="351"/>
    </location>
</feature>
<comment type="caution">
    <text evidence="8">The sequence shown here is derived from an EMBL/GenBank/DDBJ whole genome shotgun (WGS) entry which is preliminary data.</text>
</comment>
<dbReference type="PANTHER" id="PTHR23162:SF10">
    <property type="entry name" value="FI13205P"/>
    <property type="match status" value="1"/>
</dbReference>
<keyword evidence="3" id="KW-0963">Cytoplasm</keyword>